<evidence type="ECO:0000313" key="3">
    <source>
        <dbReference type="Proteomes" id="UP001597158"/>
    </source>
</evidence>
<gene>
    <name evidence="2" type="ORF">ACFQ4M_18660</name>
</gene>
<name>A0ABW3WJN2_9RHOO</name>
<dbReference type="InterPro" id="IPR056692">
    <property type="entry name" value="DUF7790"/>
</dbReference>
<reference evidence="3" key="1">
    <citation type="journal article" date="2019" name="Int. J. Syst. Evol. Microbiol.">
        <title>The Global Catalogue of Microorganisms (GCM) 10K type strain sequencing project: providing services to taxonomists for standard genome sequencing and annotation.</title>
        <authorList>
            <consortium name="The Broad Institute Genomics Platform"/>
            <consortium name="The Broad Institute Genome Sequencing Center for Infectious Disease"/>
            <person name="Wu L."/>
            <person name="Ma J."/>
        </authorList>
    </citation>
    <scope>NUCLEOTIDE SEQUENCE [LARGE SCALE GENOMIC DNA]</scope>
    <source>
        <strain evidence="3">CCUG 48884</strain>
    </source>
</reference>
<accession>A0ABW3WJN2</accession>
<dbReference type="RefSeq" id="WP_277832959.1">
    <property type="nucleotide sequence ID" value="NZ_JARQZE010000006.1"/>
</dbReference>
<dbReference type="Pfam" id="PF25046">
    <property type="entry name" value="DUF7790"/>
    <property type="match status" value="1"/>
</dbReference>
<evidence type="ECO:0000313" key="2">
    <source>
        <dbReference type="EMBL" id="MFD1265600.1"/>
    </source>
</evidence>
<keyword evidence="3" id="KW-1185">Reference proteome</keyword>
<feature type="domain" description="DUF7790" evidence="1">
    <location>
        <begin position="48"/>
        <end position="103"/>
    </location>
</feature>
<dbReference type="EMBL" id="JBHTMC010000034">
    <property type="protein sequence ID" value="MFD1265600.1"/>
    <property type="molecule type" value="Genomic_DNA"/>
</dbReference>
<proteinExistence type="predicted"/>
<evidence type="ECO:0000259" key="1">
    <source>
        <dbReference type="Pfam" id="PF25046"/>
    </source>
</evidence>
<comment type="caution">
    <text evidence="2">The sequence shown here is derived from an EMBL/GenBank/DDBJ whole genome shotgun (WGS) entry which is preliminary data.</text>
</comment>
<organism evidence="2 3">
    <name type="scientific">Thauera mechernichensis</name>
    <dbReference type="NCBI Taxonomy" id="82788"/>
    <lineage>
        <taxon>Bacteria</taxon>
        <taxon>Pseudomonadati</taxon>
        <taxon>Pseudomonadota</taxon>
        <taxon>Betaproteobacteria</taxon>
        <taxon>Rhodocyclales</taxon>
        <taxon>Zoogloeaceae</taxon>
        <taxon>Thauera</taxon>
    </lineage>
</organism>
<dbReference type="Proteomes" id="UP001597158">
    <property type="component" value="Unassembled WGS sequence"/>
</dbReference>
<protein>
    <recommendedName>
        <fullName evidence="1">DUF7790 domain-containing protein</fullName>
    </recommendedName>
</protein>
<sequence>MRTELPWLLGGRPLRPDRGGYTVTMREDEGTARALAALRASRRAAPCIHVGWGSFRNLDIAAARSSASVYLCDINLHQFRVWRAVRQALRRADSPAAFVDAVTPTLPQRPRLRMFSTDVRDWIGRELSRPDSWLNERSTERYRHIRELFETGAVRVLQLDLATSPDAPLRPFGRLAARLSERASNDGFAVDTVYVSNIPFMLQQAVGFFGEDQSSDGRSVSAALHAVRHNLGLLASPAALLITAEHLATTSTNANLQWRTEVLQLDAYLQAGLP</sequence>